<dbReference type="EMBL" id="NBNE01000245">
    <property type="protein sequence ID" value="OWZ21230.1"/>
    <property type="molecule type" value="Genomic_DNA"/>
</dbReference>
<organism evidence="2 3">
    <name type="scientific">Phytophthora megakarya</name>
    <dbReference type="NCBI Taxonomy" id="4795"/>
    <lineage>
        <taxon>Eukaryota</taxon>
        <taxon>Sar</taxon>
        <taxon>Stramenopiles</taxon>
        <taxon>Oomycota</taxon>
        <taxon>Peronosporomycetes</taxon>
        <taxon>Peronosporales</taxon>
        <taxon>Peronosporaceae</taxon>
        <taxon>Phytophthora</taxon>
    </lineage>
</organism>
<dbReference type="OrthoDB" id="165880at2759"/>
<evidence type="ECO:0000259" key="1">
    <source>
        <dbReference type="Pfam" id="PF13456"/>
    </source>
</evidence>
<dbReference type="GO" id="GO:0004523">
    <property type="term" value="F:RNA-DNA hybrid ribonuclease activity"/>
    <property type="evidence" value="ECO:0007669"/>
    <property type="project" value="InterPro"/>
</dbReference>
<protein>
    <submittedName>
        <fullName evidence="2">Reverse transcriptase</fullName>
    </submittedName>
</protein>
<keyword evidence="3" id="KW-1185">Reference proteome</keyword>
<keyword evidence="2" id="KW-0695">RNA-directed DNA polymerase</keyword>
<gene>
    <name evidence="2" type="ORF">PHMEG_0004256</name>
</gene>
<reference evidence="3" key="1">
    <citation type="submission" date="2017-03" db="EMBL/GenBank/DDBJ databases">
        <title>Phytopthora megakarya and P. palmivora, two closely related causual agents of cacao black pod achieved similar genome size and gene model numbers by different mechanisms.</title>
        <authorList>
            <person name="Ali S."/>
            <person name="Shao J."/>
            <person name="Larry D.J."/>
            <person name="Kronmiller B."/>
            <person name="Shen D."/>
            <person name="Strem M.D."/>
            <person name="Melnick R.L."/>
            <person name="Guiltinan M.J."/>
            <person name="Tyler B.M."/>
            <person name="Meinhardt L.W."/>
            <person name="Bailey B.A."/>
        </authorList>
    </citation>
    <scope>NUCLEOTIDE SEQUENCE [LARGE SCALE GENOMIC DNA]</scope>
    <source>
        <strain evidence="3">zdho120</strain>
    </source>
</reference>
<dbReference type="InterPro" id="IPR002156">
    <property type="entry name" value="RNaseH_domain"/>
</dbReference>
<dbReference type="SUPFAM" id="SSF53098">
    <property type="entry name" value="Ribonuclease H-like"/>
    <property type="match status" value="1"/>
</dbReference>
<evidence type="ECO:0000313" key="3">
    <source>
        <dbReference type="Proteomes" id="UP000198211"/>
    </source>
</evidence>
<accession>A0A225WWM4</accession>
<keyword evidence="2" id="KW-0548">Nucleotidyltransferase</keyword>
<evidence type="ECO:0000313" key="2">
    <source>
        <dbReference type="EMBL" id="OWZ21230.1"/>
    </source>
</evidence>
<keyword evidence="2" id="KW-0808">Transferase</keyword>
<name>A0A225WWM4_9STRA</name>
<sequence>MIQKVAWRDVRVDVEVTRVLIFDGGSRGNSRPGGSGSVVVEVLDVHERVRPVWAAATSLANKGTTNNVAEFVGLLEQKWKRMHVVGDSAMVLSMIQRRKQPKVKRLLHWYRLTRRLADLCEVQSWTLHHRQHNKIADWLANYAMDNRASVEVNWLQIAE</sequence>
<dbReference type="Pfam" id="PF13456">
    <property type="entry name" value="RVT_3"/>
    <property type="match status" value="1"/>
</dbReference>
<feature type="domain" description="RNase H type-1" evidence="1">
    <location>
        <begin position="22"/>
        <end position="143"/>
    </location>
</feature>
<dbReference type="GO" id="GO:0003964">
    <property type="term" value="F:RNA-directed DNA polymerase activity"/>
    <property type="evidence" value="ECO:0007669"/>
    <property type="project" value="UniProtKB-KW"/>
</dbReference>
<dbReference type="GO" id="GO:0003676">
    <property type="term" value="F:nucleic acid binding"/>
    <property type="evidence" value="ECO:0007669"/>
    <property type="project" value="InterPro"/>
</dbReference>
<dbReference type="Proteomes" id="UP000198211">
    <property type="component" value="Unassembled WGS sequence"/>
</dbReference>
<dbReference type="InterPro" id="IPR036397">
    <property type="entry name" value="RNaseH_sf"/>
</dbReference>
<proteinExistence type="predicted"/>
<dbReference type="Gene3D" id="3.30.420.10">
    <property type="entry name" value="Ribonuclease H-like superfamily/Ribonuclease H"/>
    <property type="match status" value="1"/>
</dbReference>
<comment type="caution">
    <text evidence="2">The sequence shown here is derived from an EMBL/GenBank/DDBJ whole genome shotgun (WGS) entry which is preliminary data.</text>
</comment>
<dbReference type="STRING" id="4795.A0A225WWM4"/>
<dbReference type="InterPro" id="IPR012337">
    <property type="entry name" value="RNaseH-like_sf"/>
</dbReference>
<dbReference type="AlphaFoldDB" id="A0A225WWM4"/>